<dbReference type="Gene3D" id="1.20.140.10">
    <property type="entry name" value="Butyryl-CoA Dehydrogenase, subunit A, domain 3"/>
    <property type="match status" value="1"/>
</dbReference>
<dbReference type="InterPro" id="IPR006089">
    <property type="entry name" value="Acyl-CoA_DH_CS"/>
</dbReference>
<gene>
    <name evidence="7" type="ORF">SAMN05192568_103441</name>
</gene>
<keyword evidence="8" id="KW-1185">Reference proteome</keyword>
<evidence type="ECO:0000256" key="3">
    <source>
        <dbReference type="ARBA" id="ARBA00022827"/>
    </source>
</evidence>
<dbReference type="Gene3D" id="1.10.540.10">
    <property type="entry name" value="Acyl-CoA dehydrogenase/oxidase, N-terminal domain"/>
    <property type="match status" value="1"/>
</dbReference>
<dbReference type="FunFam" id="2.40.110.10:FF:000011">
    <property type="entry name" value="Acyl-CoA dehydrogenase FadE34"/>
    <property type="match status" value="1"/>
</dbReference>
<sequence length="383" mass="41265">MQSFRFSAEPLPAEAEAARAAVRVFLDAELAAGHFVPHRTSWTTFDAGFSRRAGAAGFIGLTMPEAYGGHERSGLVRFVVTEEMLAAGAPCGAHWISDRQSGPQILRHGSEAAKRAILPRICRGECAFGIGMSEPNSGSDLAAVRTRAARDGDDWLINGSKIWTTNAHQVDYLLALVRTGEPGPDRHGGLTQFIIDMAAPGVTVRPILDLSGHHEFNEVFFTDYRVPDAMMVGAEGEGWGLVTEELAFERSGPDRFLSDYRLLVELVDRIGPEPDRFQAVETGRMVAQLTALLGMSASVARLLDKGVVPGVEAALVKDVGNSFERAVPEIARRLVPVEPSLTAQGEPFREALGGVTLRAPSFTLRGGTREVLRGVIARGLGLR</sequence>
<dbReference type="GO" id="GO:0005886">
    <property type="term" value="C:plasma membrane"/>
    <property type="evidence" value="ECO:0007669"/>
    <property type="project" value="TreeGrafter"/>
</dbReference>
<evidence type="ECO:0000313" key="8">
    <source>
        <dbReference type="Proteomes" id="UP000199048"/>
    </source>
</evidence>
<evidence type="ECO:0000256" key="1">
    <source>
        <dbReference type="ARBA" id="ARBA00001974"/>
    </source>
</evidence>
<proteinExistence type="predicted"/>
<keyword evidence="4" id="KW-0560">Oxidoreductase</keyword>
<dbReference type="GO" id="GO:0003995">
    <property type="term" value="F:acyl-CoA dehydrogenase activity"/>
    <property type="evidence" value="ECO:0007669"/>
    <property type="project" value="InterPro"/>
</dbReference>
<dbReference type="AlphaFoldDB" id="A0A1I4RAD0"/>
<dbReference type="STRING" id="582667.SAMN05192568_103441"/>
<dbReference type="Gene3D" id="2.40.110.10">
    <property type="entry name" value="Butyryl-CoA Dehydrogenase, subunit A, domain 2"/>
    <property type="match status" value="1"/>
</dbReference>
<dbReference type="PANTHER" id="PTHR43292">
    <property type="entry name" value="ACYL-COA DEHYDROGENASE"/>
    <property type="match status" value="1"/>
</dbReference>
<evidence type="ECO:0000259" key="6">
    <source>
        <dbReference type="Pfam" id="PF02771"/>
    </source>
</evidence>
<dbReference type="RefSeq" id="WP_092044892.1">
    <property type="nucleotide sequence ID" value="NZ_FOTK01000034.1"/>
</dbReference>
<keyword evidence="2" id="KW-0285">Flavoprotein</keyword>
<comment type="cofactor">
    <cofactor evidence="1">
        <name>FAD</name>
        <dbReference type="ChEBI" id="CHEBI:57692"/>
    </cofactor>
</comment>
<feature type="domain" description="Acyl-CoA dehydrogenase/oxidase N-terminal" evidence="6">
    <location>
        <begin position="13"/>
        <end position="125"/>
    </location>
</feature>
<evidence type="ECO:0000259" key="5">
    <source>
        <dbReference type="Pfam" id="PF02770"/>
    </source>
</evidence>
<dbReference type="GO" id="GO:0050660">
    <property type="term" value="F:flavin adenine dinucleotide binding"/>
    <property type="evidence" value="ECO:0007669"/>
    <property type="project" value="InterPro"/>
</dbReference>
<evidence type="ECO:0000256" key="4">
    <source>
        <dbReference type="ARBA" id="ARBA00023002"/>
    </source>
</evidence>
<protein>
    <submittedName>
        <fullName evidence="7">Acyl-CoA dehydrogenase</fullName>
    </submittedName>
</protein>
<dbReference type="EMBL" id="FOTK01000034">
    <property type="protein sequence ID" value="SFM49254.1"/>
    <property type="molecule type" value="Genomic_DNA"/>
</dbReference>
<dbReference type="OrthoDB" id="9775090at2"/>
<evidence type="ECO:0000313" key="7">
    <source>
        <dbReference type="EMBL" id="SFM49254.1"/>
    </source>
</evidence>
<evidence type="ECO:0000256" key="2">
    <source>
        <dbReference type="ARBA" id="ARBA00022630"/>
    </source>
</evidence>
<name>A0A1I4RAD0_9HYPH</name>
<dbReference type="Pfam" id="PF02771">
    <property type="entry name" value="Acyl-CoA_dh_N"/>
    <property type="match status" value="1"/>
</dbReference>
<dbReference type="Pfam" id="PF02770">
    <property type="entry name" value="Acyl-CoA_dh_M"/>
    <property type="match status" value="1"/>
</dbReference>
<accession>A0A1I4RAD0</accession>
<dbReference type="Proteomes" id="UP000199048">
    <property type="component" value="Unassembled WGS sequence"/>
</dbReference>
<dbReference type="InterPro" id="IPR046373">
    <property type="entry name" value="Acyl-CoA_Oxase/DH_mid-dom_sf"/>
</dbReference>
<reference evidence="8" key="1">
    <citation type="submission" date="2016-10" db="EMBL/GenBank/DDBJ databases">
        <authorList>
            <person name="Varghese N."/>
            <person name="Submissions S."/>
        </authorList>
    </citation>
    <scope>NUCLEOTIDE SEQUENCE [LARGE SCALE GENOMIC DNA]</scope>
    <source>
        <strain evidence="8">BL36</strain>
    </source>
</reference>
<organism evidence="7 8">
    <name type="scientific">Methylobacterium pseudosasicola</name>
    <dbReference type="NCBI Taxonomy" id="582667"/>
    <lineage>
        <taxon>Bacteria</taxon>
        <taxon>Pseudomonadati</taxon>
        <taxon>Pseudomonadota</taxon>
        <taxon>Alphaproteobacteria</taxon>
        <taxon>Hyphomicrobiales</taxon>
        <taxon>Methylobacteriaceae</taxon>
        <taxon>Methylobacterium</taxon>
    </lineage>
</organism>
<dbReference type="InterPro" id="IPR009100">
    <property type="entry name" value="AcylCoA_DH/oxidase_NM_dom_sf"/>
</dbReference>
<dbReference type="SUPFAM" id="SSF56645">
    <property type="entry name" value="Acyl-CoA dehydrogenase NM domain-like"/>
    <property type="match status" value="1"/>
</dbReference>
<feature type="domain" description="Acyl-CoA oxidase/dehydrogenase middle" evidence="5">
    <location>
        <begin position="130"/>
        <end position="223"/>
    </location>
</feature>
<dbReference type="InterPro" id="IPR037069">
    <property type="entry name" value="AcylCoA_DH/ox_N_sf"/>
</dbReference>
<dbReference type="InterPro" id="IPR013786">
    <property type="entry name" value="AcylCoA_DH/ox_N"/>
</dbReference>
<keyword evidence="3" id="KW-0274">FAD</keyword>
<dbReference type="InterPro" id="IPR006091">
    <property type="entry name" value="Acyl-CoA_Oxase/DH_mid-dom"/>
</dbReference>
<dbReference type="PROSITE" id="PS00072">
    <property type="entry name" value="ACYL_COA_DH_1"/>
    <property type="match status" value="1"/>
</dbReference>
<dbReference type="PANTHER" id="PTHR43292:SF4">
    <property type="entry name" value="ACYL-COA DEHYDROGENASE FADE34"/>
    <property type="match status" value="1"/>
</dbReference>
<dbReference type="InterPro" id="IPR052161">
    <property type="entry name" value="Mycobact_Acyl-CoA_DH"/>
</dbReference>